<organism evidence="1 2">
    <name type="scientific">Hyphomicrobium denitrificans 1NES1</name>
    <dbReference type="NCBI Taxonomy" id="670307"/>
    <lineage>
        <taxon>Bacteria</taxon>
        <taxon>Pseudomonadati</taxon>
        <taxon>Pseudomonadota</taxon>
        <taxon>Alphaproteobacteria</taxon>
        <taxon>Hyphomicrobiales</taxon>
        <taxon>Hyphomicrobiaceae</taxon>
        <taxon>Hyphomicrobium</taxon>
    </lineage>
</organism>
<protein>
    <submittedName>
        <fullName evidence="1">Sarcosine oxidase subunit gamma</fullName>
    </submittedName>
</protein>
<proteinExistence type="predicted"/>
<dbReference type="eggNOG" id="COG4583">
    <property type="taxonomic scope" value="Bacteria"/>
</dbReference>
<dbReference type="InterPro" id="IPR027266">
    <property type="entry name" value="TrmE/GcvT-like"/>
</dbReference>
<dbReference type="EMBL" id="CP005587">
    <property type="protein sequence ID" value="AGK59425.1"/>
    <property type="molecule type" value="Genomic_DNA"/>
</dbReference>
<evidence type="ECO:0000313" key="1">
    <source>
        <dbReference type="EMBL" id="AGK59425.1"/>
    </source>
</evidence>
<dbReference type="Gene3D" id="3.30.70.1520">
    <property type="entry name" value="Heterotetrameric sarcosine oxidase"/>
    <property type="match status" value="1"/>
</dbReference>
<dbReference type="OrthoDB" id="7562825at2"/>
<dbReference type="InterPro" id="IPR007375">
    <property type="entry name" value="SoxG"/>
</dbReference>
<gene>
    <name evidence="1" type="ORF">HYPDE_38778</name>
</gene>
<dbReference type="Gene3D" id="3.30.1360.120">
    <property type="entry name" value="Probable tRNA modification gtpase trme, domain 1"/>
    <property type="match status" value="1"/>
</dbReference>
<name>N0BH10_9HYPH</name>
<dbReference type="Pfam" id="PF04268">
    <property type="entry name" value="SoxG"/>
    <property type="match status" value="1"/>
</dbReference>
<evidence type="ECO:0000313" key="2">
    <source>
        <dbReference type="Proteomes" id="UP000005952"/>
    </source>
</evidence>
<dbReference type="HOGENOM" id="CLU_114076_3_0_5"/>
<accession>N0BH10</accession>
<dbReference type="AlphaFoldDB" id="N0BH10"/>
<dbReference type="Proteomes" id="UP000005952">
    <property type="component" value="Chromosome"/>
</dbReference>
<dbReference type="KEGG" id="hdt:HYPDE_38778"/>
<dbReference type="RefSeq" id="WP_015599440.1">
    <property type="nucleotide sequence ID" value="NC_021172.1"/>
</dbReference>
<dbReference type="SUPFAM" id="SSF103025">
    <property type="entry name" value="Folate-binding domain"/>
    <property type="match status" value="1"/>
</dbReference>
<dbReference type="STRING" id="670307.HYPDE_38778"/>
<sequence>MSDPQNEAALKRNGLTISKREDVAVTHVALRRGMQAELEKRASAALGVSLPATARVAEASGKLVVWAGPEQWLIIEPRSTGKDPSVDLAEALKGAASIIDVSDSRVIFRVEGQKATEVLAPSMAIDFHDQVFKRGDVAITHASHLGVMVWRLPDGSGYEFACARTYAVAFSEWLADACGKLTRPA</sequence>
<reference evidence="1 2" key="1">
    <citation type="journal article" date="2013" name="Genome Announc.">
        <title>Genome sequences for three denitrifying bacterial strains isolated from a uranium- and nitrate-contaminated subsurface environment.</title>
        <authorList>
            <person name="Venkatramanan R."/>
            <person name="Prakash O."/>
            <person name="Woyke T."/>
            <person name="Chain P."/>
            <person name="Goodwin L.A."/>
            <person name="Watson D."/>
            <person name="Brooks S."/>
            <person name="Kostka J.E."/>
            <person name="Green S.J."/>
        </authorList>
    </citation>
    <scope>NUCLEOTIDE SEQUENCE [LARGE SCALE GENOMIC DNA]</scope>
    <source>
        <strain evidence="1 2">1NES1</strain>
    </source>
</reference>
<keyword evidence="2" id="KW-1185">Reference proteome</keyword>